<feature type="region of interest" description="Disordered" evidence="1">
    <location>
        <begin position="1"/>
        <end position="71"/>
    </location>
</feature>
<reference evidence="3" key="1">
    <citation type="journal article" date="2019" name="Int. J. Syst. Evol. Microbiol.">
        <title>The Global Catalogue of Microorganisms (GCM) 10K type strain sequencing project: providing services to taxonomists for standard genome sequencing and annotation.</title>
        <authorList>
            <consortium name="The Broad Institute Genomics Platform"/>
            <consortium name="The Broad Institute Genome Sequencing Center for Infectious Disease"/>
            <person name="Wu L."/>
            <person name="Ma J."/>
        </authorList>
    </citation>
    <scope>NUCLEOTIDE SEQUENCE [LARGE SCALE GENOMIC DNA]</scope>
    <source>
        <strain evidence="3">JCM 17441</strain>
    </source>
</reference>
<evidence type="ECO:0000313" key="3">
    <source>
        <dbReference type="Proteomes" id="UP001500620"/>
    </source>
</evidence>
<dbReference type="EMBL" id="BAABAT010000048">
    <property type="protein sequence ID" value="GAA4261804.1"/>
    <property type="molecule type" value="Genomic_DNA"/>
</dbReference>
<evidence type="ECO:0000313" key="2">
    <source>
        <dbReference type="EMBL" id="GAA4261804.1"/>
    </source>
</evidence>
<feature type="compositionally biased region" description="Polar residues" evidence="1">
    <location>
        <begin position="52"/>
        <end position="71"/>
    </location>
</feature>
<feature type="compositionally biased region" description="Low complexity" evidence="1">
    <location>
        <begin position="8"/>
        <end position="35"/>
    </location>
</feature>
<accession>A0ABP8DQG7</accession>
<gene>
    <name evidence="2" type="ORF">GCM10022255_095920</name>
</gene>
<organism evidence="2 3">
    <name type="scientific">Dactylosporangium darangshiense</name>
    <dbReference type="NCBI Taxonomy" id="579108"/>
    <lineage>
        <taxon>Bacteria</taxon>
        <taxon>Bacillati</taxon>
        <taxon>Actinomycetota</taxon>
        <taxon>Actinomycetes</taxon>
        <taxon>Micromonosporales</taxon>
        <taxon>Micromonosporaceae</taxon>
        <taxon>Dactylosporangium</taxon>
    </lineage>
</organism>
<evidence type="ECO:0000256" key="1">
    <source>
        <dbReference type="SAM" id="MobiDB-lite"/>
    </source>
</evidence>
<dbReference type="Proteomes" id="UP001500620">
    <property type="component" value="Unassembled WGS sequence"/>
</dbReference>
<keyword evidence="3" id="KW-1185">Reference proteome</keyword>
<comment type="caution">
    <text evidence="2">The sequence shown here is derived from an EMBL/GenBank/DDBJ whole genome shotgun (WGS) entry which is preliminary data.</text>
</comment>
<name>A0ABP8DQG7_9ACTN</name>
<proteinExistence type="predicted"/>
<protein>
    <submittedName>
        <fullName evidence="2">Uncharacterized protein</fullName>
    </submittedName>
</protein>
<sequence length="71" mass="6843">MASQRVYAGPATGTVPVAAPGPPNAGWAGRDTGNGPLTGAGGYGAAAASGGKSNMRSIPAPLTSTGRSWCR</sequence>